<accession>A0A8S1R9C9</accession>
<evidence type="ECO:0000313" key="1">
    <source>
        <dbReference type="EMBL" id="CAD8123420.1"/>
    </source>
</evidence>
<comment type="caution">
    <text evidence="1">The sequence shown here is derived from an EMBL/GenBank/DDBJ whole genome shotgun (WGS) entry which is preliminary data.</text>
</comment>
<evidence type="ECO:0000313" key="2">
    <source>
        <dbReference type="Proteomes" id="UP000692954"/>
    </source>
</evidence>
<proteinExistence type="predicted"/>
<name>A0A8S1R9C9_9CILI</name>
<dbReference type="EMBL" id="CAJJDN010000144">
    <property type="protein sequence ID" value="CAD8123420.1"/>
    <property type="molecule type" value="Genomic_DNA"/>
</dbReference>
<organism evidence="1 2">
    <name type="scientific">Paramecium sonneborni</name>
    <dbReference type="NCBI Taxonomy" id="65129"/>
    <lineage>
        <taxon>Eukaryota</taxon>
        <taxon>Sar</taxon>
        <taxon>Alveolata</taxon>
        <taxon>Ciliophora</taxon>
        <taxon>Intramacronucleata</taxon>
        <taxon>Oligohymenophorea</taxon>
        <taxon>Peniculida</taxon>
        <taxon>Parameciidae</taxon>
        <taxon>Paramecium</taxon>
    </lineage>
</organism>
<dbReference type="AlphaFoldDB" id="A0A8S1R9C9"/>
<reference evidence="1" key="1">
    <citation type="submission" date="2021-01" db="EMBL/GenBank/DDBJ databases">
        <authorList>
            <consortium name="Genoscope - CEA"/>
            <person name="William W."/>
        </authorList>
    </citation>
    <scope>NUCLEOTIDE SEQUENCE</scope>
</reference>
<sequence length="689" mass="81956">MQQDQSSEQFSFIQIQPENQQTTTNILQQSAIFGEESDQPTIISEQVMGFNPITPKQHLTQQLESFGSILARYLALQLIGIQNSLQQSVEYLQNNVQDMKMTIYNAYVMFSNKNQQQEFELARLEQCNQIQAIIDLIEDQHCKQILFKLLGNIEEVRFANQYKLTIASPELLETQTIYFQVIQKDSTMKTFMDLVKKDSIIIAQQLFPHIVVLSAAFKEILKLDIIHQTQQNAFSQQKFVNHIQQLSKNLEISSYCLQISTIYPQMKEHFLEIEEIRNKQRDQFEYELLEEDKEILQLFCDRQSTHVQQLSQEQQFPDHICDLIQLTCFLITDKSESKENNLKKKIQNQIQTILQKENFKQNSFIFDLIADTIHSSQLKLLFYGYVECTLDLKFVKFYKYLKTDLITLNQLSKRSCNNFNQEQLQQLKDKACITKRQNLQYQDFSQIINKAGELEILIMAEQQEAIVDEINEFENMIYESLEINELIINKEPQALYIRMKKLKFLMELLLRYYKVSSQTLQKLFLYYEQIYENKQQSAIFQKQKVVVSKEQYSSVQNQKRTQNWMEIQNQILNADNLGTEKNYYRPSIYRIFKELINQQANQTCLQKILIKFQQKYQNSYANQIQSDFVNLLKEIKSYQKDKQVEFEKNFRKYYKKEFKNQLIELPNNQFESVAFALKLIQEIDNRQND</sequence>
<keyword evidence="2" id="KW-1185">Reference proteome</keyword>
<dbReference type="Proteomes" id="UP000692954">
    <property type="component" value="Unassembled WGS sequence"/>
</dbReference>
<gene>
    <name evidence="1" type="ORF">PSON_ATCC_30995.1.T1440130</name>
</gene>
<protein>
    <submittedName>
        <fullName evidence="1">Uncharacterized protein</fullName>
    </submittedName>
</protein>
<dbReference type="OrthoDB" id="304285at2759"/>